<dbReference type="GO" id="GO:0005524">
    <property type="term" value="F:ATP binding"/>
    <property type="evidence" value="ECO:0007669"/>
    <property type="project" value="InterPro"/>
</dbReference>
<dbReference type="PANTHER" id="PTHR43581:SF2">
    <property type="entry name" value="EXCINUCLEASE ATPASE SUBUNIT"/>
    <property type="match status" value="1"/>
</dbReference>
<keyword evidence="2" id="KW-1185">Reference proteome</keyword>
<dbReference type="AlphaFoldDB" id="A0A402D2E7"/>
<dbReference type="EMBL" id="AP025739">
    <property type="protein sequence ID" value="BDI29981.1"/>
    <property type="molecule type" value="Genomic_DNA"/>
</dbReference>
<dbReference type="Gene3D" id="3.40.50.300">
    <property type="entry name" value="P-loop containing nucleotide triphosphate hydrolases"/>
    <property type="match status" value="1"/>
</dbReference>
<gene>
    <name evidence="1" type="ORF">CCAX7_20320</name>
</gene>
<evidence type="ECO:0000313" key="2">
    <source>
        <dbReference type="Proteomes" id="UP000287394"/>
    </source>
</evidence>
<dbReference type="InterPro" id="IPR027417">
    <property type="entry name" value="P-loop_NTPase"/>
</dbReference>
<dbReference type="OrthoDB" id="9784297at2"/>
<dbReference type="InterPro" id="IPR003593">
    <property type="entry name" value="AAA+_ATPase"/>
</dbReference>
<dbReference type="KEGG" id="ccot:CCAX7_20320"/>
<dbReference type="SUPFAM" id="SSF52540">
    <property type="entry name" value="P-loop containing nucleoside triphosphate hydrolases"/>
    <property type="match status" value="1"/>
</dbReference>
<accession>A0A402D2E7</accession>
<dbReference type="RefSeq" id="WP_119323713.1">
    <property type="nucleotide sequence ID" value="NZ_AP025739.1"/>
</dbReference>
<dbReference type="Proteomes" id="UP000287394">
    <property type="component" value="Chromosome"/>
</dbReference>
<name>A0A402D2E7_9BACT</name>
<reference evidence="1 2" key="1">
    <citation type="journal article" date="2019" name="Int. J. Syst. Evol. Microbiol.">
        <title>Capsulimonas corticalis gen. nov., sp. nov., an aerobic capsulated bacterium, of a novel bacterial order, Capsulimonadales ord. nov., of the class Armatimonadia of the phylum Armatimonadetes.</title>
        <authorList>
            <person name="Li J."/>
            <person name="Kudo C."/>
            <person name="Tonouchi A."/>
        </authorList>
    </citation>
    <scope>NUCLEOTIDE SEQUENCE [LARGE SCALE GENOMIC DNA]</scope>
    <source>
        <strain evidence="1 2">AX-7</strain>
    </source>
</reference>
<sequence length="363" mass="41098">MKIQIKSLRAVNIGPLKDVTLDFTDSSGAPRQNTLLGGANGNGKTTVLELIFGLAESLDPAVTYKNATLLKRVRDTADQYAQLDLVIDGEPFSVFYGEKPYDAQLPLQYIGEETEGHLWLKDNPHTRYGDSEQGNNLDSLNRYFYLRQEIERSNNKLLTFARGERTKAAGVLNLPTFLYFPHSRQLIPSQGENVQREETHFEWAHRYETIATFSGSLSSYLIWLEYAEPEEFRMVADFLSEQFQGKLFGVNRRELKAIVTLSSGQVHNVEDLSSGEQNLLILLLELRRRLLPDSIVMIDEIENSLHPAFQYKIGLALKKLQEEIPFQLIVTSHAPAFLEIIGAENTLLLPDPQIYDTDHQAAA</sequence>
<evidence type="ECO:0000313" key="1">
    <source>
        <dbReference type="EMBL" id="BDI29981.1"/>
    </source>
</evidence>
<dbReference type="InterPro" id="IPR003959">
    <property type="entry name" value="ATPase_AAA_core"/>
</dbReference>
<organism evidence="1 2">
    <name type="scientific">Capsulimonas corticalis</name>
    <dbReference type="NCBI Taxonomy" id="2219043"/>
    <lineage>
        <taxon>Bacteria</taxon>
        <taxon>Bacillati</taxon>
        <taxon>Armatimonadota</taxon>
        <taxon>Armatimonadia</taxon>
        <taxon>Capsulimonadales</taxon>
        <taxon>Capsulimonadaceae</taxon>
        <taxon>Capsulimonas</taxon>
    </lineage>
</organism>
<protein>
    <submittedName>
        <fullName evidence="1">Uncharacterized protein</fullName>
    </submittedName>
</protein>
<proteinExistence type="predicted"/>
<dbReference type="Pfam" id="PF13304">
    <property type="entry name" value="AAA_21"/>
    <property type="match status" value="1"/>
</dbReference>
<dbReference type="InterPro" id="IPR051396">
    <property type="entry name" value="Bact_Antivir_Def_Nuclease"/>
</dbReference>
<dbReference type="SMART" id="SM00382">
    <property type="entry name" value="AAA"/>
    <property type="match status" value="1"/>
</dbReference>
<dbReference type="GO" id="GO:0016887">
    <property type="term" value="F:ATP hydrolysis activity"/>
    <property type="evidence" value="ECO:0007669"/>
    <property type="project" value="InterPro"/>
</dbReference>
<dbReference type="PANTHER" id="PTHR43581">
    <property type="entry name" value="ATP/GTP PHOSPHATASE"/>
    <property type="match status" value="1"/>
</dbReference>